<sequence length="80" mass="9127">MLGYFKGRRVFLKHIAIDQAYNVQLPYLCPISSGYGYNDFLQRKTDTGFVSQGLAISDPEIIKLLNAFKRSALKKLRNTL</sequence>
<proteinExistence type="predicted"/>
<accession>A0A6C0BCK0</accession>
<reference evidence="1" key="1">
    <citation type="journal article" date="2020" name="Nature">
        <title>Giant virus diversity and host interactions through global metagenomics.</title>
        <authorList>
            <person name="Schulz F."/>
            <person name="Roux S."/>
            <person name="Paez-Espino D."/>
            <person name="Jungbluth S."/>
            <person name="Walsh D.A."/>
            <person name="Denef V.J."/>
            <person name="McMahon K.D."/>
            <person name="Konstantinidis K.T."/>
            <person name="Eloe-Fadrosh E.A."/>
            <person name="Kyrpides N.C."/>
            <person name="Woyke T."/>
        </authorList>
    </citation>
    <scope>NUCLEOTIDE SEQUENCE</scope>
    <source>
        <strain evidence="1">GVMAG-M-3300010158-60</strain>
    </source>
</reference>
<name>A0A6C0BCK0_9ZZZZ</name>
<protein>
    <submittedName>
        <fullName evidence="1">Uncharacterized protein</fullName>
    </submittedName>
</protein>
<evidence type="ECO:0000313" key="1">
    <source>
        <dbReference type="EMBL" id="QHS89471.1"/>
    </source>
</evidence>
<dbReference type="AlphaFoldDB" id="A0A6C0BCK0"/>
<dbReference type="EMBL" id="MN739110">
    <property type="protein sequence ID" value="QHS89471.1"/>
    <property type="molecule type" value="Genomic_DNA"/>
</dbReference>
<organism evidence="1">
    <name type="scientific">viral metagenome</name>
    <dbReference type="NCBI Taxonomy" id="1070528"/>
    <lineage>
        <taxon>unclassified sequences</taxon>
        <taxon>metagenomes</taxon>
        <taxon>organismal metagenomes</taxon>
    </lineage>
</organism>